<protein>
    <recommendedName>
        <fullName evidence="1">KAP NTPase domain-containing protein</fullName>
    </recommendedName>
</protein>
<gene>
    <name evidence="2" type="ORF">CSA56_01655</name>
</gene>
<dbReference type="InterPro" id="IPR011646">
    <property type="entry name" value="KAP_P-loop"/>
</dbReference>
<evidence type="ECO:0000259" key="1">
    <source>
        <dbReference type="Pfam" id="PF07693"/>
    </source>
</evidence>
<evidence type="ECO:0000313" key="2">
    <source>
        <dbReference type="EMBL" id="PIE35998.1"/>
    </source>
</evidence>
<sequence>MIAKKLRALDPLLHEETHRLNDVLHDESDFIERFYQLLDDAVEPPFAISIDGPWGTGKTTVMKILKDTCMDRGYPVFWFNPWKYSQNSTVVLAFLQALARNHKDALLSIEASGGKILRALLDIGMGTALSSLTHGKVSIDDVKKALRKQDLRFESHKDMVQIIEDEFYDLVKAISKPGKPLIIFLDDFDRCLPQDAVQLLESLKNLFVTKKGCQVIFICGIDTRVAKNFIRDHYKVGEEFAINYFRKIFNLTVSMPYSEKLEELLLQHIQELYSWDDPDGAQAEKLAERLVDLGRRAKISSVRKYLNVIHNFFAFLQFNPNYTFDMEHDFILYLQIIKEAWQPLYEKILLESLNFDKP</sequence>
<dbReference type="AlphaFoldDB" id="A0A2G6KK06"/>
<evidence type="ECO:0000313" key="3">
    <source>
        <dbReference type="Proteomes" id="UP000230821"/>
    </source>
</evidence>
<dbReference type="Proteomes" id="UP000230821">
    <property type="component" value="Unassembled WGS sequence"/>
</dbReference>
<dbReference type="Pfam" id="PF07693">
    <property type="entry name" value="KAP_NTPase"/>
    <property type="match status" value="1"/>
</dbReference>
<dbReference type="InterPro" id="IPR027417">
    <property type="entry name" value="P-loop_NTPase"/>
</dbReference>
<name>A0A2G6KK06_9BACT</name>
<dbReference type="Gene3D" id="3.40.50.300">
    <property type="entry name" value="P-loop containing nucleotide triphosphate hydrolases"/>
    <property type="match status" value="1"/>
</dbReference>
<organism evidence="2 3">
    <name type="scientific">candidate division KSB3 bacterium</name>
    <dbReference type="NCBI Taxonomy" id="2044937"/>
    <lineage>
        <taxon>Bacteria</taxon>
        <taxon>candidate division KSB3</taxon>
    </lineage>
</organism>
<dbReference type="SUPFAM" id="SSF52540">
    <property type="entry name" value="P-loop containing nucleoside triphosphate hydrolases"/>
    <property type="match status" value="1"/>
</dbReference>
<reference evidence="2 3" key="1">
    <citation type="submission" date="2017-10" db="EMBL/GenBank/DDBJ databases">
        <title>Novel microbial diversity and functional potential in the marine mammal oral microbiome.</title>
        <authorList>
            <person name="Dudek N.K."/>
            <person name="Sun C.L."/>
            <person name="Burstein D."/>
            <person name="Kantor R.S."/>
            <person name="Aliaga Goltsman D.S."/>
            <person name="Bik E.M."/>
            <person name="Thomas B.C."/>
            <person name="Banfield J.F."/>
            <person name="Relman D.A."/>
        </authorList>
    </citation>
    <scope>NUCLEOTIDE SEQUENCE [LARGE SCALE GENOMIC DNA]</scope>
    <source>
        <strain evidence="2">DOLJORAL78_47_16</strain>
    </source>
</reference>
<feature type="domain" description="KAP NTPase" evidence="1">
    <location>
        <begin position="29"/>
        <end position="308"/>
    </location>
</feature>
<accession>A0A2G6KK06</accession>
<proteinExistence type="predicted"/>
<dbReference type="EMBL" id="PDSK01000027">
    <property type="protein sequence ID" value="PIE35998.1"/>
    <property type="molecule type" value="Genomic_DNA"/>
</dbReference>
<feature type="non-terminal residue" evidence="2">
    <location>
        <position position="358"/>
    </location>
</feature>
<comment type="caution">
    <text evidence="2">The sequence shown here is derived from an EMBL/GenBank/DDBJ whole genome shotgun (WGS) entry which is preliminary data.</text>
</comment>